<dbReference type="GO" id="GO:0045271">
    <property type="term" value="C:respiratory chain complex I"/>
    <property type="evidence" value="ECO:0007669"/>
    <property type="project" value="InterPro"/>
</dbReference>
<dbReference type="InterPro" id="IPR007763">
    <property type="entry name" value="NDUFA12"/>
</dbReference>
<dbReference type="GO" id="GO:0005743">
    <property type="term" value="C:mitochondrial inner membrane"/>
    <property type="evidence" value="ECO:0007669"/>
    <property type="project" value="UniProtKB-SubCell"/>
</dbReference>
<proteinExistence type="inferred from homology"/>
<evidence type="ECO:0000256" key="2">
    <source>
        <dbReference type="RuleBase" id="RU363103"/>
    </source>
</evidence>
<keyword evidence="2" id="KW-0679">Respiratory chain</keyword>
<comment type="similarity">
    <text evidence="1 2">Belongs to the complex I NDUFA12 subunit family.</text>
</comment>
<dbReference type="GO" id="GO:0006979">
    <property type="term" value="P:response to oxidative stress"/>
    <property type="evidence" value="ECO:0007669"/>
    <property type="project" value="TreeGrafter"/>
</dbReference>
<keyword evidence="2" id="KW-0999">Mitochondrion inner membrane</keyword>
<reference evidence="4" key="1">
    <citation type="submission" date="2011-08" db="EMBL/GenBank/DDBJ databases">
        <authorList>
            <person name="Rombauts S."/>
        </authorList>
    </citation>
    <scope>NUCLEOTIDE SEQUENCE</scope>
    <source>
        <strain evidence="4">London</strain>
    </source>
</reference>
<evidence type="ECO:0000313" key="3">
    <source>
        <dbReference type="EnsemblMetazoa" id="tetur05g03530.1"/>
    </source>
</evidence>
<dbReference type="OrthoDB" id="274641at2759"/>
<dbReference type="eggNOG" id="KOG3382">
    <property type="taxonomic scope" value="Eukaryota"/>
</dbReference>
<dbReference type="EnsemblMetazoa" id="tetur05g03530.1">
    <property type="protein sequence ID" value="tetur05g03530.1"/>
    <property type="gene ID" value="tetur05g03530"/>
</dbReference>
<reference evidence="3" key="2">
    <citation type="submission" date="2015-06" db="UniProtKB">
        <authorList>
            <consortium name="EnsemblMetazoa"/>
        </authorList>
    </citation>
    <scope>IDENTIFICATION</scope>
</reference>
<dbReference type="AlphaFoldDB" id="T1K4R4"/>
<gene>
    <name evidence="3" type="primary">107360676</name>
</gene>
<protein>
    <recommendedName>
        <fullName evidence="2">NADH dehydrogenase [ubiquinone] 1 alpha subcomplex subunit 12</fullName>
    </recommendedName>
</protein>
<keyword evidence="2" id="KW-0496">Mitochondrion</keyword>
<comment type="function">
    <text evidence="2">Accessory subunit of the mitochondrial membrane respiratory chain NADH dehydrogenase (Complex I), that is believed not to be involved in catalysis. Complex I functions in the transfer of electrons from NADH to the respiratory chain. The immediate electron acceptor for the enzyme is believed to be ubiquinone.</text>
</comment>
<keyword evidence="4" id="KW-1185">Reference proteome</keyword>
<evidence type="ECO:0000256" key="1">
    <source>
        <dbReference type="ARBA" id="ARBA00007355"/>
    </source>
</evidence>
<comment type="subcellular location">
    <subcellularLocation>
        <location evidence="2">Mitochondrion inner membrane</location>
        <topology evidence="2">Peripheral membrane protein</topology>
        <orientation evidence="2">Matrix side</orientation>
    </subcellularLocation>
</comment>
<dbReference type="OMA" id="NRPHYSW"/>
<dbReference type="Pfam" id="PF05071">
    <property type="entry name" value="NDUFA12"/>
    <property type="match status" value="1"/>
</dbReference>
<evidence type="ECO:0000313" key="4">
    <source>
        <dbReference type="Proteomes" id="UP000015104"/>
    </source>
</evidence>
<keyword evidence="2" id="KW-0813">Transport</keyword>
<dbReference type="STRING" id="32264.T1K4R4"/>
<sequence length="151" mass="17884">MQTSRLAKWFGVDKMISARELIKTNGLFGTLWNWHRHATVKWGKCVGTDKYGNKYYENRYYFYLADRWVIYNEKCNLDYDASMIPPEWHNWMVHNTDKTPIEEPRVEYKWLQDHKQNLTGSDQAYTPYSTTKTKIGSWNPPGGRVVIGPNK</sequence>
<dbReference type="PANTHER" id="PTHR12910">
    <property type="entry name" value="NADH-UBIQUINONE OXIDOREDUCTASE SUBUNIT B17.2"/>
    <property type="match status" value="1"/>
</dbReference>
<dbReference type="HOGENOM" id="CLU_110455_1_1_1"/>
<keyword evidence="2" id="KW-0472">Membrane</keyword>
<dbReference type="EMBL" id="CAEY01001579">
    <property type="status" value="NOT_ANNOTATED_CDS"/>
    <property type="molecule type" value="Genomic_DNA"/>
</dbReference>
<dbReference type="PANTHER" id="PTHR12910:SF2">
    <property type="entry name" value="NADH DEHYDROGENASE [UBIQUINONE] 1 ALPHA SUBCOMPLEX SUBUNIT 12"/>
    <property type="match status" value="1"/>
</dbReference>
<keyword evidence="2" id="KW-0249">Electron transport</keyword>
<comment type="subunit">
    <text evidence="2">Complex I is composed of 45 different subunits.</text>
</comment>
<name>T1K4R4_TETUR</name>
<dbReference type="Proteomes" id="UP000015104">
    <property type="component" value="Unassembled WGS sequence"/>
</dbReference>
<accession>T1K4R4</accession>
<organism evidence="3 4">
    <name type="scientific">Tetranychus urticae</name>
    <name type="common">Two-spotted spider mite</name>
    <dbReference type="NCBI Taxonomy" id="32264"/>
    <lineage>
        <taxon>Eukaryota</taxon>
        <taxon>Metazoa</taxon>
        <taxon>Ecdysozoa</taxon>
        <taxon>Arthropoda</taxon>
        <taxon>Chelicerata</taxon>
        <taxon>Arachnida</taxon>
        <taxon>Acari</taxon>
        <taxon>Acariformes</taxon>
        <taxon>Trombidiformes</taxon>
        <taxon>Prostigmata</taxon>
        <taxon>Eleutherengona</taxon>
        <taxon>Raphignathae</taxon>
        <taxon>Tetranychoidea</taxon>
        <taxon>Tetranychidae</taxon>
        <taxon>Tetranychus</taxon>
    </lineage>
</organism>